<dbReference type="PANTHER" id="PTHR23028">
    <property type="entry name" value="ACETYLTRANSFERASE"/>
    <property type="match status" value="1"/>
</dbReference>
<dbReference type="GO" id="GO:0016747">
    <property type="term" value="F:acyltransferase activity, transferring groups other than amino-acyl groups"/>
    <property type="evidence" value="ECO:0007669"/>
    <property type="project" value="InterPro"/>
</dbReference>
<dbReference type="InterPro" id="IPR002656">
    <property type="entry name" value="Acyl_transf_3_dom"/>
</dbReference>
<keyword evidence="4" id="KW-1185">Reference proteome</keyword>
<sequence length="342" mass="39578">MNDRMRYNASLDGLRALAALTIAFYHAHVPAMPGGFFGVDIFFVLSGYLITRLLVDEYHASGTVQLRRFVARRLRRLYPALLLMLLVYLLIAPLVFAQVSFGKHLLDTMWSALYLANYASAFGFPMSMLGHVWSLAVEVQFYLLWPLLFLLLVRMPRLWVVGAIALLYLLASGWRWWSFDHASDPWLIYTRADTHCSGLLLGCLLGYLNPRRIHRYWIVVAVVALFFAVTFFSWPWGTTARFGFPLVEVCAALLILSQPKWLGWRPLAWFGRISYGFYLWHFLMMRVLQEWQWHWLEVFLMGSLAGLVMATLCYYLVERRFHRAWFERTAPAVKVGSAPSAS</sequence>
<dbReference type="PANTHER" id="PTHR23028:SF53">
    <property type="entry name" value="ACYL_TRANSF_3 DOMAIN-CONTAINING PROTEIN"/>
    <property type="match status" value="1"/>
</dbReference>
<feature type="transmembrane region" description="Helical" evidence="1">
    <location>
        <begin position="294"/>
        <end position="317"/>
    </location>
</feature>
<feature type="transmembrane region" description="Helical" evidence="1">
    <location>
        <begin position="35"/>
        <end position="55"/>
    </location>
</feature>
<dbReference type="EMBL" id="CAJFCI010000043">
    <property type="protein sequence ID" value="CAD5107956.1"/>
    <property type="molecule type" value="Genomic_DNA"/>
</dbReference>
<dbReference type="GO" id="GO:0009103">
    <property type="term" value="P:lipopolysaccharide biosynthetic process"/>
    <property type="evidence" value="ECO:0007669"/>
    <property type="project" value="TreeGrafter"/>
</dbReference>
<dbReference type="GO" id="GO:0016020">
    <property type="term" value="C:membrane"/>
    <property type="evidence" value="ECO:0007669"/>
    <property type="project" value="TreeGrafter"/>
</dbReference>
<evidence type="ECO:0000256" key="1">
    <source>
        <dbReference type="SAM" id="Phobius"/>
    </source>
</evidence>
<dbReference type="Proteomes" id="UP000583387">
    <property type="component" value="Unassembled WGS sequence"/>
</dbReference>
<dbReference type="Pfam" id="PF01757">
    <property type="entry name" value="Acyl_transf_3"/>
    <property type="match status" value="1"/>
</dbReference>
<keyword evidence="1" id="KW-0812">Transmembrane</keyword>
<dbReference type="InterPro" id="IPR050879">
    <property type="entry name" value="Acyltransferase_3"/>
</dbReference>
<name>A0A7U7EN59_9GAMM</name>
<feature type="domain" description="Acyltransferase 3" evidence="2">
    <location>
        <begin position="8"/>
        <end position="316"/>
    </location>
</feature>
<gene>
    <name evidence="3" type="primary">oatA</name>
    <name evidence="3" type="ORF">PSEWESI4_02239</name>
</gene>
<feature type="transmembrane region" description="Helical" evidence="1">
    <location>
        <begin position="189"/>
        <end position="209"/>
    </location>
</feature>
<accession>A0A7U7EN59</accession>
<keyword evidence="3" id="KW-0012">Acyltransferase</keyword>
<dbReference type="RefSeq" id="WP_210768843.1">
    <property type="nucleotide sequence ID" value="NZ_CAJFCI010000043.1"/>
</dbReference>
<keyword evidence="3" id="KW-0808">Transferase</keyword>
<dbReference type="AlphaFoldDB" id="A0A7U7EN59"/>
<feature type="transmembrane region" description="Helical" evidence="1">
    <location>
        <begin position="132"/>
        <end position="151"/>
    </location>
</feature>
<keyword evidence="1" id="KW-1133">Transmembrane helix</keyword>
<organism evidence="3 4">
    <name type="scientific">Zestomonas carbonaria</name>
    <dbReference type="NCBI Taxonomy" id="2762745"/>
    <lineage>
        <taxon>Bacteria</taxon>
        <taxon>Pseudomonadati</taxon>
        <taxon>Pseudomonadota</taxon>
        <taxon>Gammaproteobacteria</taxon>
        <taxon>Pseudomonadales</taxon>
        <taxon>Pseudomonadaceae</taxon>
        <taxon>Zestomonas</taxon>
    </lineage>
</organism>
<protein>
    <submittedName>
        <fullName evidence="3">O-acetyltransferase OatA</fullName>
        <ecNumber evidence="3">2.3.1.-</ecNumber>
    </submittedName>
</protein>
<feature type="transmembrane region" description="Helical" evidence="1">
    <location>
        <begin position="158"/>
        <end position="177"/>
    </location>
</feature>
<feature type="transmembrane region" description="Helical" evidence="1">
    <location>
        <begin position="216"/>
        <end position="234"/>
    </location>
</feature>
<reference evidence="3 4" key="1">
    <citation type="submission" date="2020-08" db="EMBL/GenBank/DDBJ databases">
        <authorList>
            <person name="Criscuolo A."/>
        </authorList>
    </citation>
    <scope>NUCLEOTIDE SEQUENCE [LARGE SCALE GENOMIC DNA]</scope>
    <source>
        <strain evidence="3">CIP111764</strain>
    </source>
</reference>
<feature type="transmembrane region" description="Helical" evidence="1">
    <location>
        <begin position="76"/>
        <end position="101"/>
    </location>
</feature>
<feature type="transmembrane region" description="Helical" evidence="1">
    <location>
        <begin position="12"/>
        <end position="29"/>
    </location>
</feature>
<proteinExistence type="predicted"/>
<evidence type="ECO:0000313" key="4">
    <source>
        <dbReference type="Proteomes" id="UP000583387"/>
    </source>
</evidence>
<evidence type="ECO:0000259" key="2">
    <source>
        <dbReference type="Pfam" id="PF01757"/>
    </source>
</evidence>
<dbReference type="EC" id="2.3.1.-" evidence="3"/>
<keyword evidence="1" id="KW-0472">Membrane</keyword>
<evidence type="ECO:0000313" key="3">
    <source>
        <dbReference type="EMBL" id="CAD5107956.1"/>
    </source>
</evidence>
<comment type="caution">
    <text evidence="3">The sequence shown here is derived from an EMBL/GenBank/DDBJ whole genome shotgun (WGS) entry which is preliminary data.</text>
</comment>